<dbReference type="EMBL" id="JARJCN010000075">
    <property type="protein sequence ID" value="KAJ7077171.1"/>
    <property type="molecule type" value="Genomic_DNA"/>
</dbReference>
<evidence type="ECO:0000313" key="1">
    <source>
        <dbReference type="EMBL" id="KAJ7077171.1"/>
    </source>
</evidence>
<keyword evidence="2" id="KW-1185">Reference proteome</keyword>
<evidence type="ECO:0000313" key="2">
    <source>
        <dbReference type="Proteomes" id="UP001222325"/>
    </source>
</evidence>
<proteinExistence type="predicted"/>
<feature type="non-terminal residue" evidence="1">
    <location>
        <position position="179"/>
    </location>
</feature>
<accession>A0AAD6TWR6</accession>
<protein>
    <submittedName>
        <fullName evidence="1">Uncharacterized protein</fullName>
    </submittedName>
</protein>
<reference evidence="1" key="1">
    <citation type="submission" date="2023-03" db="EMBL/GenBank/DDBJ databases">
        <title>Massive genome expansion in bonnet fungi (Mycena s.s.) driven by repeated elements and novel gene families across ecological guilds.</title>
        <authorList>
            <consortium name="Lawrence Berkeley National Laboratory"/>
            <person name="Harder C.B."/>
            <person name="Miyauchi S."/>
            <person name="Viragh M."/>
            <person name="Kuo A."/>
            <person name="Thoen E."/>
            <person name="Andreopoulos B."/>
            <person name="Lu D."/>
            <person name="Skrede I."/>
            <person name="Drula E."/>
            <person name="Henrissat B."/>
            <person name="Morin E."/>
            <person name="Kohler A."/>
            <person name="Barry K."/>
            <person name="LaButti K."/>
            <person name="Morin E."/>
            <person name="Salamov A."/>
            <person name="Lipzen A."/>
            <person name="Mereny Z."/>
            <person name="Hegedus B."/>
            <person name="Baldrian P."/>
            <person name="Stursova M."/>
            <person name="Weitz H."/>
            <person name="Taylor A."/>
            <person name="Grigoriev I.V."/>
            <person name="Nagy L.G."/>
            <person name="Martin F."/>
            <person name="Kauserud H."/>
        </authorList>
    </citation>
    <scope>NUCLEOTIDE SEQUENCE</scope>
    <source>
        <strain evidence="1">CBHHK173m</strain>
    </source>
</reference>
<dbReference type="AlphaFoldDB" id="A0AAD6TWR6"/>
<comment type="caution">
    <text evidence="1">The sequence shown here is derived from an EMBL/GenBank/DDBJ whole genome shotgun (WGS) entry which is preliminary data.</text>
</comment>
<organism evidence="1 2">
    <name type="scientific">Mycena belliarum</name>
    <dbReference type="NCBI Taxonomy" id="1033014"/>
    <lineage>
        <taxon>Eukaryota</taxon>
        <taxon>Fungi</taxon>
        <taxon>Dikarya</taxon>
        <taxon>Basidiomycota</taxon>
        <taxon>Agaricomycotina</taxon>
        <taxon>Agaricomycetes</taxon>
        <taxon>Agaricomycetidae</taxon>
        <taxon>Agaricales</taxon>
        <taxon>Marasmiineae</taxon>
        <taxon>Mycenaceae</taxon>
        <taxon>Mycena</taxon>
    </lineage>
</organism>
<name>A0AAD6TWR6_9AGAR</name>
<dbReference type="Proteomes" id="UP001222325">
    <property type="component" value="Unassembled WGS sequence"/>
</dbReference>
<sequence>LSEQDRDNIRAFKLKLVSRMPRTAYNQMVYAFNHKMDLSSEWVMLHRIAILSCIEPVWYHCCIQSCAAFTGAFSDLAECPYCDEPRLSPTGKPRRMFCYLPLIPRLQGLFLNPKMIDRLLYRHNYTHVPGSISDVFDGEHYRNLRKQNVVVDGKMLPHKYFSGQFDICLGVCTDSYLLF</sequence>
<feature type="non-terminal residue" evidence="1">
    <location>
        <position position="1"/>
    </location>
</feature>
<gene>
    <name evidence="1" type="ORF">B0H15DRAFT_751438</name>
</gene>